<gene>
    <name evidence="3" type="ORF">Q8F55_004183</name>
</gene>
<evidence type="ECO:0000256" key="2">
    <source>
        <dbReference type="SAM" id="SignalP"/>
    </source>
</evidence>
<keyword evidence="2" id="KW-0732">Signal</keyword>
<dbReference type="GeneID" id="95985226"/>
<feature type="compositionally biased region" description="Acidic residues" evidence="1">
    <location>
        <begin position="178"/>
        <end position="202"/>
    </location>
</feature>
<evidence type="ECO:0000313" key="4">
    <source>
        <dbReference type="Proteomes" id="UP001565368"/>
    </source>
</evidence>
<protein>
    <recommendedName>
        <fullName evidence="5">Methyltransferase type 11 domain-containing protein</fullName>
    </recommendedName>
</protein>
<feature type="chain" id="PRO_5045831304" description="Methyltransferase type 11 domain-containing protein" evidence="2">
    <location>
        <begin position="20"/>
        <end position="364"/>
    </location>
</feature>
<accession>A0ABR3Q760</accession>
<name>A0ABR3Q760_9TREE</name>
<dbReference type="SUPFAM" id="SSF53335">
    <property type="entry name" value="S-adenosyl-L-methionine-dependent methyltransferases"/>
    <property type="match status" value="1"/>
</dbReference>
<dbReference type="Gene3D" id="3.40.50.150">
    <property type="entry name" value="Vaccinia Virus protein VP39"/>
    <property type="match status" value="1"/>
</dbReference>
<dbReference type="RefSeq" id="XP_069210122.1">
    <property type="nucleotide sequence ID" value="XM_069352704.1"/>
</dbReference>
<keyword evidence="4" id="KW-1185">Reference proteome</keyword>
<dbReference type="InterPro" id="IPR029063">
    <property type="entry name" value="SAM-dependent_MTases_sf"/>
</dbReference>
<comment type="caution">
    <text evidence="3">The sequence shown here is derived from an EMBL/GenBank/DDBJ whole genome shotgun (WGS) entry which is preliminary data.</text>
</comment>
<evidence type="ECO:0000256" key="1">
    <source>
        <dbReference type="SAM" id="MobiDB-lite"/>
    </source>
</evidence>
<proteinExistence type="predicted"/>
<evidence type="ECO:0000313" key="3">
    <source>
        <dbReference type="EMBL" id="KAL1410178.1"/>
    </source>
</evidence>
<feature type="region of interest" description="Disordered" evidence="1">
    <location>
        <begin position="164"/>
        <end position="214"/>
    </location>
</feature>
<sequence length="364" mass="40097">MNLLLLLAAIPLIWRLALPFIPEEHLDPYRYWNSTALNTHKGGFNEPTLWRNLGYWDKPNSSFTQANERLARKLLQFADAKKDGNTLDVAHGAGDSLLIHLESNPAQLHALTSLEDETLQARRKLFERAIIQKLNGFPYTTEVKMHTLPATYKPGVHNEHPLNPMRGFVGGGEAAAAADEEEEEPAAEDDAQATFSDDDDASASDSQPPANDPRAPFDLVYVLDSVYHFPPSVEAFAAQVLPALRKGSGVLAYTDALPPPSWSSLPLSLVGGFVAPLLAVPPANLSHRPKTLDEYKALLERVGYTDVRVEDWSEHVWHGIADNLTARGGWWGVAGRVFGFADKTGWRYVAVRAVRPAQAAPKQE</sequence>
<reference evidence="3 4" key="1">
    <citation type="submission" date="2023-08" db="EMBL/GenBank/DDBJ databases">
        <title>Annotated Genome Sequence of Vanrija albida AlHP1.</title>
        <authorList>
            <person name="Herzog R."/>
        </authorList>
    </citation>
    <scope>NUCLEOTIDE SEQUENCE [LARGE SCALE GENOMIC DNA]</scope>
    <source>
        <strain evidence="3 4">AlHP1</strain>
    </source>
</reference>
<feature type="signal peptide" evidence="2">
    <location>
        <begin position="1"/>
        <end position="19"/>
    </location>
</feature>
<organism evidence="3 4">
    <name type="scientific">Vanrija albida</name>
    <dbReference type="NCBI Taxonomy" id="181172"/>
    <lineage>
        <taxon>Eukaryota</taxon>
        <taxon>Fungi</taxon>
        <taxon>Dikarya</taxon>
        <taxon>Basidiomycota</taxon>
        <taxon>Agaricomycotina</taxon>
        <taxon>Tremellomycetes</taxon>
        <taxon>Trichosporonales</taxon>
        <taxon>Trichosporonaceae</taxon>
        <taxon>Vanrija</taxon>
    </lineage>
</organism>
<dbReference type="EMBL" id="JBBXJM010000003">
    <property type="protein sequence ID" value="KAL1410178.1"/>
    <property type="molecule type" value="Genomic_DNA"/>
</dbReference>
<dbReference type="Proteomes" id="UP001565368">
    <property type="component" value="Unassembled WGS sequence"/>
</dbReference>
<evidence type="ECO:0008006" key="5">
    <source>
        <dbReference type="Google" id="ProtNLM"/>
    </source>
</evidence>